<evidence type="ECO:0000256" key="2">
    <source>
        <dbReference type="ARBA" id="ARBA00005745"/>
    </source>
</evidence>
<evidence type="ECO:0000256" key="4">
    <source>
        <dbReference type="ARBA" id="ARBA00022692"/>
    </source>
</evidence>
<proteinExistence type="inferred from homology"/>
<feature type="transmembrane region" description="Helical" evidence="7">
    <location>
        <begin position="154"/>
        <end position="177"/>
    </location>
</feature>
<dbReference type="GeneID" id="301460319"/>
<evidence type="ECO:0000256" key="6">
    <source>
        <dbReference type="ARBA" id="ARBA00023136"/>
    </source>
</evidence>
<dbReference type="InterPro" id="IPR018076">
    <property type="entry name" value="T2SS_GspF_dom"/>
</dbReference>
<keyword evidence="10" id="KW-1185">Reference proteome</keyword>
<evidence type="ECO:0000259" key="8">
    <source>
        <dbReference type="Pfam" id="PF00482"/>
    </source>
</evidence>
<dbReference type="Gene3D" id="1.20.81.30">
    <property type="entry name" value="Type II secretion system (T2SS), domain F"/>
    <property type="match status" value="2"/>
</dbReference>
<accession>S3MFJ7</accession>
<evidence type="ECO:0000256" key="3">
    <source>
        <dbReference type="ARBA" id="ARBA00022475"/>
    </source>
</evidence>
<gene>
    <name evidence="9" type="ORF">HMPREF1222_00104</name>
</gene>
<comment type="subcellular location">
    <subcellularLocation>
        <location evidence="1">Cell membrane</location>
        <topology evidence="1">Multi-pass membrane protein</topology>
    </subcellularLocation>
</comment>
<dbReference type="PANTHER" id="PTHR30012:SF0">
    <property type="entry name" value="TYPE II SECRETION SYSTEM PROTEIN F-RELATED"/>
    <property type="match status" value="1"/>
</dbReference>
<name>S3MFJ7_9SPIR</name>
<keyword evidence="6 7" id="KW-0472">Membrane</keyword>
<dbReference type="Proteomes" id="UP000014605">
    <property type="component" value="Unassembled WGS sequence"/>
</dbReference>
<dbReference type="InterPro" id="IPR042094">
    <property type="entry name" value="T2SS_GspF_sf"/>
</dbReference>
<keyword evidence="5 7" id="KW-1133">Transmembrane helix</keyword>
<dbReference type="RefSeq" id="WP_016517747.1">
    <property type="nucleotide sequence ID" value="NZ_KE332512.1"/>
</dbReference>
<sequence length="320" mass="35530">MNTLKRTLLFTDSLLTMTESSLTLFNAVTLLSNTETDKRLQEGCSALKAALENGAAFSKALQDIQHKTRVFGFNGYHFALFASIEKTGNLGAALKTIKADLERKDDLRGQLIAVLVYPCFIVLAALTGAFFLLQTGVPFLQQTGNMPAEFYTDALHGFIVAHLFLCAAAVLFAYGLVKIFKEDSAETQCFYLLSTLLTAHIPIVEAVAETVQAINSKKMKKAMVMVKKELAAGASVLYAFKNTQYFPRFVFLWLEIAQKQGDGASIFSFLAEYYRKKDIKKREITMKFIEPAAIAIVGVYVLLLIQSLVIPLLTYYGNMF</sequence>
<dbReference type="InterPro" id="IPR003004">
    <property type="entry name" value="GspF/PilC"/>
</dbReference>
<feature type="transmembrane region" description="Helical" evidence="7">
    <location>
        <begin position="292"/>
        <end position="316"/>
    </location>
</feature>
<reference evidence="9 10" key="1">
    <citation type="submission" date="2013-04" db="EMBL/GenBank/DDBJ databases">
        <title>The Genome Sequence of Treponema vincentii F0403.</title>
        <authorList>
            <consortium name="The Broad Institute Genomics Platform"/>
            <person name="Earl A."/>
            <person name="Ward D."/>
            <person name="Feldgarden M."/>
            <person name="Gevers D."/>
            <person name="Leonetti C."/>
            <person name="Izard J."/>
            <person name="Walker B."/>
            <person name="Young S."/>
            <person name="Zeng Q."/>
            <person name="Gargeya S."/>
            <person name="Fitzgerald M."/>
            <person name="Haas B."/>
            <person name="Abouelleil A."/>
            <person name="Allen A.W."/>
            <person name="Alvarado L."/>
            <person name="Arachchi H.M."/>
            <person name="Berlin A.M."/>
            <person name="Chapman S.B."/>
            <person name="Gainer-Dewar J."/>
            <person name="Goldberg J."/>
            <person name="Griggs A."/>
            <person name="Gujja S."/>
            <person name="Hansen M."/>
            <person name="Howarth C."/>
            <person name="Imamovic A."/>
            <person name="Ireland A."/>
            <person name="Larimer J."/>
            <person name="McCowan C."/>
            <person name="Murphy C."/>
            <person name="Pearson M."/>
            <person name="Poon T.W."/>
            <person name="Priest M."/>
            <person name="Roberts A."/>
            <person name="Saif S."/>
            <person name="Shea T."/>
            <person name="Sisk P."/>
            <person name="Sykes S."/>
            <person name="Wortman J."/>
            <person name="Nusbaum C."/>
            <person name="Birren B."/>
        </authorList>
    </citation>
    <scope>NUCLEOTIDE SEQUENCE [LARGE SCALE GENOMIC DNA]</scope>
    <source>
        <strain evidence="9 10">F0403</strain>
    </source>
</reference>
<dbReference type="GO" id="GO:0005886">
    <property type="term" value="C:plasma membrane"/>
    <property type="evidence" value="ECO:0007669"/>
    <property type="project" value="UniProtKB-SubCell"/>
</dbReference>
<evidence type="ECO:0000256" key="1">
    <source>
        <dbReference type="ARBA" id="ARBA00004651"/>
    </source>
</evidence>
<feature type="domain" description="Type II secretion system protein GspF" evidence="8">
    <location>
        <begin position="192"/>
        <end position="311"/>
    </location>
</feature>
<comment type="similarity">
    <text evidence="2">Belongs to the GSP F family.</text>
</comment>
<organism evidence="9 10">
    <name type="scientific">Treponema vincentii F0403</name>
    <dbReference type="NCBI Taxonomy" id="1125702"/>
    <lineage>
        <taxon>Bacteria</taxon>
        <taxon>Pseudomonadati</taxon>
        <taxon>Spirochaetota</taxon>
        <taxon>Spirochaetia</taxon>
        <taxon>Spirochaetales</taxon>
        <taxon>Treponemataceae</taxon>
        <taxon>Treponema</taxon>
    </lineage>
</organism>
<dbReference type="PATRIC" id="fig|1125702.3.peg.106"/>
<dbReference type="EMBL" id="ATFC01000001">
    <property type="protein sequence ID" value="EPF47844.1"/>
    <property type="molecule type" value="Genomic_DNA"/>
</dbReference>
<evidence type="ECO:0000313" key="10">
    <source>
        <dbReference type="Proteomes" id="UP000014605"/>
    </source>
</evidence>
<comment type="caution">
    <text evidence="9">The sequence shown here is derived from an EMBL/GenBank/DDBJ whole genome shotgun (WGS) entry which is preliminary data.</text>
</comment>
<evidence type="ECO:0000313" key="9">
    <source>
        <dbReference type="EMBL" id="EPF47844.1"/>
    </source>
</evidence>
<feature type="domain" description="Type II secretion system protein GspF" evidence="8">
    <location>
        <begin position="10"/>
        <end position="135"/>
    </location>
</feature>
<dbReference type="PRINTS" id="PR00812">
    <property type="entry name" value="BCTERIALGSPF"/>
</dbReference>
<dbReference type="AlphaFoldDB" id="S3MFJ7"/>
<dbReference type="HOGENOM" id="CLU_868620_0_0_12"/>
<dbReference type="Pfam" id="PF00482">
    <property type="entry name" value="T2SSF"/>
    <property type="match status" value="2"/>
</dbReference>
<keyword evidence="4 7" id="KW-0812">Transmembrane</keyword>
<protein>
    <recommendedName>
        <fullName evidence="8">Type II secretion system protein GspF domain-containing protein</fullName>
    </recommendedName>
</protein>
<evidence type="ECO:0000256" key="5">
    <source>
        <dbReference type="ARBA" id="ARBA00022989"/>
    </source>
</evidence>
<keyword evidence="3" id="KW-1003">Cell membrane</keyword>
<feature type="transmembrane region" description="Helical" evidence="7">
    <location>
        <begin position="111"/>
        <end position="134"/>
    </location>
</feature>
<evidence type="ECO:0000256" key="7">
    <source>
        <dbReference type="SAM" id="Phobius"/>
    </source>
</evidence>
<dbReference type="PANTHER" id="PTHR30012">
    <property type="entry name" value="GENERAL SECRETION PATHWAY PROTEIN"/>
    <property type="match status" value="1"/>
</dbReference>